<evidence type="ECO:0000256" key="2">
    <source>
        <dbReference type="SAM" id="Phobius"/>
    </source>
</evidence>
<dbReference type="InterPro" id="IPR011047">
    <property type="entry name" value="Quinoprotein_ADH-like_sf"/>
</dbReference>
<dbReference type="InterPro" id="IPR015943">
    <property type="entry name" value="WD40/YVTN_repeat-like_dom_sf"/>
</dbReference>
<keyword evidence="2" id="KW-0812">Transmembrane</keyword>
<dbReference type="EMBL" id="JADBGI010000022">
    <property type="protein sequence ID" value="MBE3001224.1"/>
    <property type="molecule type" value="Genomic_DNA"/>
</dbReference>
<keyword evidence="2" id="KW-0472">Membrane</keyword>
<dbReference type="RefSeq" id="WP_193123823.1">
    <property type="nucleotide sequence ID" value="NZ_JADBGI010000022.1"/>
</dbReference>
<comment type="caution">
    <text evidence="3">The sequence shown here is derived from an EMBL/GenBank/DDBJ whole genome shotgun (WGS) entry which is preliminary data.</text>
</comment>
<dbReference type="Gene3D" id="2.130.10.10">
    <property type="entry name" value="YVTN repeat-like/Quinoprotein amine dehydrogenase"/>
    <property type="match status" value="1"/>
</dbReference>
<feature type="transmembrane region" description="Helical" evidence="2">
    <location>
        <begin position="144"/>
        <end position="169"/>
    </location>
</feature>
<gene>
    <name evidence="3" type="ORF">IDM40_21375</name>
</gene>
<accession>A0ABR9PBN3</accession>
<sequence>MRAAVAWVGLGLIAGALVWAVVTLALYAGYEGTGVEEDALVAAMMSFLLGLVVLGFGAKWRADALYPDFDPDLRGIGCVVPVLIIGAGAVVLVQRAHPENTEGLAAAAPVQVHVWLITVVVLLGVLLIAPLAGRPSAEPLARTFPAFTAGVMVVALAGTLVHTVLYPAVRHSTADEPGQPAAVPDTVTRVGWTWEPGPGVRLSRIEEGTHGPLMVLTDGVVALDGTDGSELWSFRRPYDRDMGVSVDGDRVIVTHVPADRSAGGDPEERVDGSAEESTDTGPGAQAEVLDAATGENVPGLEEIPHPSRDDLTGHHVARTVDQVFRAEAGDEVEDATVLSAVDAATGEESWSAPVPAGGGRVCEGGLPELHHGLLISTHVCEDEEAFEGNTIGWREDPDVAPEVEHVVQAVDPDTGERVWERTWDAVGDQSAWRITPAGPVSEGADPVLLVEAFGSRAGVVLDPATGEDAITLRTDLEDTDTDAYFDGFLGADSESATYLVRVPGRHFVERVGPEGEQTETIDARDVPLVEADGGTVLEGSVLTLRFEDADGEVGSIVHPGEFGGRMEYDTDEQIRLGDKDDVLNSGSELLPMPGAVVVEVGEEGTVHGLVP</sequence>
<dbReference type="SUPFAM" id="SSF50998">
    <property type="entry name" value="Quinoprotein alcohol dehydrogenase-like"/>
    <property type="match status" value="1"/>
</dbReference>
<feature type="region of interest" description="Disordered" evidence="1">
    <location>
        <begin position="257"/>
        <end position="283"/>
    </location>
</feature>
<protein>
    <recommendedName>
        <fullName evidence="5">PQQ-like domain-containing protein</fullName>
    </recommendedName>
</protein>
<name>A0ABR9PBN3_9ACTN</name>
<dbReference type="Proteomes" id="UP000806528">
    <property type="component" value="Unassembled WGS sequence"/>
</dbReference>
<proteinExistence type="predicted"/>
<organism evidence="3 4">
    <name type="scientific">Nocardiopsis coralli</name>
    <dbReference type="NCBI Taxonomy" id="2772213"/>
    <lineage>
        <taxon>Bacteria</taxon>
        <taxon>Bacillati</taxon>
        <taxon>Actinomycetota</taxon>
        <taxon>Actinomycetes</taxon>
        <taxon>Streptosporangiales</taxon>
        <taxon>Nocardiopsidaceae</taxon>
        <taxon>Nocardiopsis</taxon>
    </lineage>
</organism>
<evidence type="ECO:0000313" key="3">
    <source>
        <dbReference type="EMBL" id="MBE3001224.1"/>
    </source>
</evidence>
<feature type="transmembrane region" description="Helical" evidence="2">
    <location>
        <begin position="39"/>
        <end position="60"/>
    </location>
</feature>
<feature type="transmembrane region" description="Helical" evidence="2">
    <location>
        <begin position="72"/>
        <end position="92"/>
    </location>
</feature>
<feature type="transmembrane region" description="Helical" evidence="2">
    <location>
        <begin position="7"/>
        <end position="27"/>
    </location>
</feature>
<keyword evidence="4" id="KW-1185">Reference proteome</keyword>
<evidence type="ECO:0008006" key="5">
    <source>
        <dbReference type="Google" id="ProtNLM"/>
    </source>
</evidence>
<reference evidence="3 4" key="1">
    <citation type="submission" date="2020-09" db="EMBL/GenBank/DDBJ databases">
        <title>Diversity and distribution of actinomycetes associated with coral in the coast of Hainan.</title>
        <authorList>
            <person name="Li F."/>
        </authorList>
    </citation>
    <scope>NUCLEOTIDE SEQUENCE [LARGE SCALE GENOMIC DNA]</scope>
    <source>
        <strain evidence="3 4">HNM0947</strain>
    </source>
</reference>
<evidence type="ECO:0000313" key="4">
    <source>
        <dbReference type="Proteomes" id="UP000806528"/>
    </source>
</evidence>
<feature type="transmembrane region" description="Helical" evidence="2">
    <location>
        <begin position="112"/>
        <end position="132"/>
    </location>
</feature>
<keyword evidence="2" id="KW-1133">Transmembrane helix</keyword>
<evidence type="ECO:0000256" key="1">
    <source>
        <dbReference type="SAM" id="MobiDB-lite"/>
    </source>
</evidence>